<dbReference type="OrthoDB" id="2497682at2759"/>
<proteinExistence type="predicted"/>
<dbReference type="Proteomes" id="UP000027222">
    <property type="component" value="Unassembled WGS sequence"/>
</dbReference>
<name>A0A067TAF3_GALM3</name>
<evidence type="ECO:0000313" key="2">
    <source>
        <dbReference type="EMBL" id="KDR80126.1"/>
    </source>
</evidence>
<keyword evidence="1" id="KW-0732">Signal</keyword>
<feature type="chain" id="PRO_5001648997" description="Plasma membrane fusion protein PRM1" evidence="1">
    <location>
        <begin position="30"/>
        <end position="243"/>
    </location>
</feature>
<evidence type="ECO:0000256" key="1">
    <source>
        <dbReference type="SAM" id="SignalP"/>
    </source>
</evidence>
<evidence type="ECO:0008006" key="4">
    <source>
        <dbReference type="Google" id="ProtNLM"/>
    </source>
</evidence>
<dbReference type="AlphaFoldDB" id="A0A067TAF3"/>
<reference evidence="3" key="1">
    <citation type="journal article" date="2014" name="Proc. Natl. Acad. Sci. U.S.A.">
        <title>Extensive sampling of basidiomycete genomes demonstrates inadequacy of the white-rot/brown-rot paradigm for wood decay fungi.</title>
        <authorList>
            <person name="Riley R."/>
            <person name="Salamov A.A."/>
            <person name="Brown D.W."/>
            <person name="Nagy L.G."/>
            <person name="Floudas D."/>
            <person name="Held B.W."/>
            <person name="Levasseur A."/>
            <person name="Lombard V."/>
            <person name="Morin E."/>
            <person name="Otillar R."/>
            <person name="Lindquist E.A."/>
            <person name="Sun H."/>
            <person name="LaButti K.M."/>
            <person name="Schmutz J."/>
            <person name="Jabbour D."/>
            <person name="Luo H."/>
            <person name="Baker S.E."/>
            <person name="Pisabarro A.G."/>
            <person name="Walton J.D."/>
            <person name="Blanchette R.A."/>
            <person name="Henrissat B."/>
            <person name="Martin F."/>
            <person name="Cullen D."/>
            <person name="Hibbett D.S."/>
            <person name="Grigoriev I.V."/>
        </authorList>
    </citation>
    <scope>NUCLEOTIDE SEQUENCE [LARGE SCALE GENOMIC DNA]</scope>
    <source>
        <strain evidence="3">CBS 339.88</strain>
    </source>
</reference>
<keyword evidence="3" id="KW-1185">Reference proteome</keyword>
<protein>
    <recommendedName>
        <fullName evidence="4">Plasma membrane fusion protein PRM1</fullName>
    </recommendedName>
</protein>
<gene>
    <name evidence="2" type="ORF">GALMADRAFT_153813</name>
</gene>
<sequence length="243" mass="25975">MTGRAHPMRRTLYTFCLLGLSSFTLSVTAVPSLPIAEAGNPLKLFSTIRPGLQVAASRFELFPVISSIHPSEHSRGLESLGELASLEDLIKYSAGASQNASTLTSLADSAANVGGNIQKFQRECVSSLMDFIANFQGFQEAFANVTSDNNFGSYDDELEILLKDIVNANKNALSSMDYIISDIPAIGPLLGPMVYEIEDIIDQLLDTVENLTDGLLNALGPDLQTLSGEAACIASLKIIGLCL</sequence>
<dbReference type="EMBL" id="KL142372">
    <property type="protein sequence ID" value="KDR80126.1"/>
    <property type="molecule type" value="Genomic_DNA"/>
</dbReference>
<organism evidence="2 3">
    <name type="scientific">Galerina marginata (strain CBS 339.88)</name>
    <dbReference type="NCBI Taxonomy" id="685588"/>
    <lineage>
        <taxon>Eukaryota</taxon>
        <taxon>Fungi</taxon>
        <taxon>Dikarya</taxon>
        <taxon>Basidiomycota</taxon>
        <taxon>Agaricomycotina</taxon>
        <taxon>Agaricomycetes</taxon>
        <taxon>Agaricomycetidae</taxon>
        <taxon>Agaricales</taxon>
        <taxon>Agaricineae</taxon>
        <taxon>Strophariaceae</taxon>
        <taxon>Galerina</taxon>
    </lineage>
</organism>
<accession>A0A067TAF3</accession>
<dbReference type="HOGENOM" id="CLU_090701_0_0_1"/>
<evidence type="ECO:0000313" key="3">
    <source>
        <dbReference type="Proteomes" id="UP000027222"/>
    </source>
</evidence>
<feature type="signal peptide" evidence="1">
    <location>
        <begin position="1"/>
        <end position="29"/>
    </location>
</feature>